<feature type="region of interest" description="Disordered" evidence="1">
    <location>
        <begin position="67"/>
        <end position="88"/>
    </location>
</feature>
<dbReference type="EMBL" id="MFKF01000288">
    <property type="protein sequence ID" value="OGG46691.1"/>
    <property type="molecule type" value="Genomic_DNA"/>
</dbReference>
<gene>
    <name evidence="2" type="ORF">A3F84_25150</name>
</gene>
<evidence type="ECO:0000313" key="2">
    <source>
        <dbReference type="EMBL" id="OGG46691.1"/>
    </source>
</evidence>
<evidence type="ECO:0000313" key="3">
    <source>
        <dbReference type="Proteomes" id="UP000178606"/>
    </source>
</evidence>
<reference evidence="2 3" key="1">
    <citation type="journal article" date="2016" name="Nat. Commun.">
        <title>Thousands of microbial genomes shed light on interconnected biogeochemical processes in an aquifer system.</title>
        <authorList>
            <person name="Anantharaman K."/>
            <person name="Brown C.T."/>
            <person name="Hug L.A."/>
            <person name="Sharon I."/>
            <person name="Castelle C.J."/>
            <person name="Probst A.J."/>
            <person name="Thomas B.C."/>
            <person name="Singh A."/>
            <person name="Wilkins M.J."/>
            <person name="Karaoz U."/>
            <person name="Brodie E.L."/>
            <person name="Williams K.H."/>
            <person name="Hubbard S.S."/>
            <person name="Banfield J.F."/>
        </authorList>
    </citation>
    <scope>NUCLEOTIDE SEQUENCE [LARGE SCALE GENOMIC DNA]</scope>
    <source>
        <strain evidence="3">RIFCSPLOWO2_12_FULL_64_10</strain>
    </source>
</reference>
<dbReference type="Proteomes" id="UP000178606">
    <property type="component" value="Unassembled WGS sequence"/>
</dbReference>
<accession>A0A1F6CCG8</accession>
<comment type="caution">
    <text evidence="2">The sequence shown here is derived from an EMBL/GenBank/DDBJ whole genome shotgun (WGS) entry which is preliminary data.</text>
</comment>
<evidence type="ECO:0000256" key="1">
    <source>
        <dbReference type="SAM" id="MobiDB-lite"/>
    </source>
</evidence>
<protein>
    <submittedName>
        <fullName evidence="2">Uncharacterized protein</fullName>
    </submittedName>
</protein>
<sequence>MTLPKLVRLSDIPDHDPGADVAERSYRRGCHQAAGLIAREIEDMESIREAVTFLNGLTDILGELRQDQKPHPTLLHDAIAQAKRRTRP</sequence>
<name>A0A1F6CCG8_HANXR</name>
<proteinExistence type="predicted"/>
<organism evidence="2 3">
    <name type="scientific">Handelsmanbacteria sp. (strain RIFCSPLOWO2_12_FULL_64_10)</name>
    <dbReference type="NCBI Taxonomy" id="1817868"/>
    <lineage>
        <taxon>Bacteria</taxon>
        <taxon>Candidatus Handelsmaniibacteriota</taxon>
    </lineage>
</organism>
<dbReference type="AlphaFoldDB" id="A0A1F6CCG8"/>